<dbReference type="AlphaFoldDB" id="A0A9Q0GJ03"/>
<evidence type="ECO:0000313" key="1">
    <source>
        <dbReference type="EMBL" id="KAJ4849459.1"/>
    </source>
</evidence>
<protein>
    <submittedName>
        <fullName evidence="1">Uncharacterized protein</fullName>
    </submittedName>
</protein>
<dbReference type="Proteomes" id="UP001141552">
    <property type="component" value="Unassembled WGS sequence"/>
</dbReference>
<proteinExistence type="predicted"/>
<organism evidence="1 2">
    <name type="scientific">Turnera subulata</name>
    <dbReference type="NCBI Taxonomy" id="218843"/>
    <lineage>
        <taxon>Eukaryota</taxon>
        <taxon>Viridiplantae</taxon>
        <taxon>Streptophyta</taxon>
        <taxon>Embryophyta</taxon>
        <taxon>Tracheophyta</taxon>
        <taxon>Spermatophyta</taxon>
        <taxon>Magnoliopsida</taxon>
        <taxon>eudicotyledons</taxon>
        <taxon>Gunneridae</taxon>
        <taxon>Pentapetalae</taxon>
        <taxon>rosids</taxon>
        <taxon>fabids</taxon>
        <taxon>Malpighiales</taxon>
        <taxon>Passifloraceae</taxon>
        <taxon>Turnera</taxon>
    </lineage>
</organism>
<name>A0A9Q0GJ03_9ROSI</name>
<reference evidence="1" key="2">
    <citation type="journal article" date="2023" name="Plants (Basel)">
        <title>Annotation of the Turnera subulata (Passifloraceae) Draft Genome Reveals the S-Locus Evolved after the Divergence of Turneroideae from Passifloroideae in a Stepwise Manner.</title>
        <authorList>
            <person name="Henning P.M."/>
            <person name="Roalson E.H."/>
            <person name="Mir W."/>
            <person name="McCubbin A.G."/>
            <person name="Shore J.S."/>
        </authorList>
    </citation>
    <scope>NUCLEOTIDE SEQUENCE</scope>
    <source>
        <tissue evidence="1">Leaves</tissue>
    </source>
</reference>
<reference evidence="1" key="1">
    <citation type="submission" date="2022-02" db="EMBL/GenBank/DDBJ databases">
        <authorList>
            <person name="Henning P.M."/>
            <person name="McCubbin A.G."/>
            <person name="Shore J.S."/>
        </authorList>
    </citation>
    <scope>NUCLEOTIDE SEQUENCE</scope>
    <source>
        <strain evidence="1">F60SS</strain>
        <tissue evidence="1">Leaves</tissue>
    </source>
</reference>
<gene>
    <name evidence="1" type="ORF">Tsubulata_013960</name>
</gene>
<evidence type="ECO:0000313" key="2">
    <source>
        <dbReference type="Proteomes" id="UP001141552"/>
    </source>
</evidence>
<accession>A0A9Q0GJ03</accession>
<sequence length="114" mass="11907">MGCRAIYGSSYGAPGSRRPISRCGSGCPCTGDAFLFRFRRGGARSRGGMGIGWASGMGLMTWSEGIGPQAAQQKMEGQGLVWMSDVVGGMMVMVGDDIWGFRLNNGWRCGGGGG</sequence>
<dbReference type="EMBL" id="JAKUCV010000603">
    <property type="protein sequence ID" value="KAJ4849459.1"/>
    <property type="molecule type" value="Genomic_DNA"/>
</dbReference>
<keyword evidence="2" id="KW-1185">Reference proteome</keyword>
<comment type="caution">
    <text evidence="1">The sequence shown here is derived from an EMBL/GenBank/DDBJ whole genome shotgun (WGS) entry which is preliminary data.</text>
</comment>